<dbReference type="RefSeq" id="WP_015881023.1">
    <property type="nucleotide sequence ID" value="NC_012673.1"/>
</dbReference>
<dbReference type="STRING" id="360911.EAT1b_2546"/>
<keyword evidence="2" id="KW-1185">Reference proteome</keyword>
<sequence length="505" mass="58935">MKTTSKININNAVLNLIQIDSLEEIIEGMVNEKADFFEKKYKQKIEEVRKTRFVKRGNVGAEVLFILKKKHKVEGKTVGMYRNILIKELFIEGEQFIKYFQEKFLMVLNYHFNVRRVYGITLESSVEEIKYEAIEKFTGIKPVLFKNTLIGSIDLNNNDYIAIYNSENEVKIVEKLGITSVHNKGSEKAVFVQYVIDTKNDFFEISYNDSVISDFCKQEKHEKIISIQSNDEVSIEKKFATEATALMNLYNRVKNIMKDVVLIHSISKGLSSSQVNQMVSSIKENENVSDNDIEIIANSEQEAFNKSPFEAAMYQYFKEDREKLLKQVLEEETLNDNEKFKEILAKDFPEIDSSNLITSVKFLKNMIAFSKLKQNKHVVNNFEDFIFYFTVRDFAVTKSTTKNNERKPVYTSDFYWHLQEVIDSIKLLTELGLRKSVEIYDKKISQEVKISHYNDHLNFVYFQFAKKNSTASKEKNILKLAESRLLIHELIKTKFREIVSRESGI</sequence>
<name>C4L3W9_EXISA</name>
<evidence type="ECO:0000313" key="1">
    <source>
        <dbReference type="EMBL" id="ACQ71464.1"/>
    </source>
</evidence>
<dbReference type="Proteomes" id="UP000000716">
    <property type="component" value="Chromosome"/>
</dbReference>
<dbReference type="HOGENOM" id="CLU_539417_0_0_9"/>
<dbReference type="AlphaFoldDB" id="C4L3W9"/>
<gene>
    <name evidence="1" type="ordered locus">EAT1b_2546</name>
</gene>
<dbReference type="KEGG" id="eat:EAT1b_2546"/>
<protein>
    <submittedName>
        <fullName evidence="1">Uncharacterized protein</fullName>
    </submittedName>
</protein>
<organism evidence="1 2">
    <name type="scientific">Exiguobacterium sp. (strain ATCC BAA-1283 / AT1b)</name>
    <dbReference type="NCBI Taxonomy" id="360911"/>
    <lineage>
        <taxon>Bacteria</taxon>
        <taxon>Bacillati</taxon>
        <taxon>Bacillota</taxon>
        <taxon>Bacilli</taxon>
        <taxon>Bacillales</taxon>
        <taxon>Bacillales Family XII. Incertae Sedis</taxon>
        <taxon>Exiguobacterium</taxon>
    </lineage>
</organism>
<dbReference type="EMBL" id="CP001615">
    <property type="protein sequence ID" value="ACQ71464.1"/>
    <property type="molecule type" value="Genomic_DNA"/>
</dbReference>
<proteinExistence type="predicted"/>
<accession>C4L3W9</accession>
<evidence type="ECO:0000313" key="2">
    <source>
        <dbReference type="Proteomes" id="UP000000716"/>
    </source>
</evidence>
<reference evidence="1 2" key="1">
    <citation type="journal article" date="2011" name="J. Bacteriol.">
        <title>Complete genome sequence of the Thermophilic Bacterium Exiguobacterium sp. AT1b.</title>
        <authorList>
            <person name="Vishnivetskaya T.A."/>
            <person name="Lucas S."/>
            <person name="Copeland A."/>
            <person name="Lapidus A."/>
            <person name="Glavina Del Rio T."/>
            <person name="Dalin E."/>
            <person name="Tice H."/>
            <person name="Bruce D.C."/>
            <person name="Goodwin L.A."/>
            <person name="Pitluck S."/>
            <person name="Saunders E."/>
            <person name="Brettin T."/>
            <person name="Detter C."/>
            <person name="Han C."/>
            <person name="Larimer F."/>
            <person name="Land M.L."/>
            <person name="Hauser L.J."/>
            <person name="Kyrpides N.C."/>
            <person name="Ovchinnikova G."/>
            <person name="Kathariou S."/>
            <person name="Ramaley R.F."/>
            <person name="Rodrigues D.F."/>
            <person name="Hendrix C."/>
            <person name="Richardson P."/>
            <person name="Tiedje J.M."/>
        </authorList>
    </citation>
    <scope>NUCLEOTIDE SEQUENCE [LARGE SCALE GENOMIC DNA]</scope>
    <source>
        <strain evidence="2">ATCC BAA-1283 / AT1b</strain>
    </source>
</reference>